<organism evidence="1 2">
    <name type="scientific">Asparagus officinalis</name>
    <name type="common">Garden asparagus</name>
    <dbReference type="NCBI Taxonomy" id="4686"/>
    <lineage>
        <taxon>Eukaryota</taxon>
        <taxon>Viridiplantae</taxon>
        <taxon>Streptophyta</taxon>
        <taxon>Embryophyta</taxon>
        <taxon>Tracheophyta</taxon>
        <taxon>Spermatophyta</taxon>
        <taxon>Magnoliopsida</taxon>
        <taxon>Liliopsida</taxon>
        <taxon>Asparagales</taxon>
        <taxon>Asparagaceae</taxon>
        <taxon>Asparagoideae</taxon>
        <taxon>Asparagus</taxon>
    </lineage>
</organism>
<protein>
    <submittedName>
        <fullName evidence="1">Uncharacterized protein</fullName>
    </submittedName>
</protein>
<name>A0A5P1FEG8_ASPOF</name>
<reference evidence="2" key="1">
    <citation type="journal article" date="2017" name="Nat. Commun.">
        <title>The asparagus genome sheds light on the origin and evolution of a young Y chromosome.</title>
        <authorList>
            <person name="Harkess A."/>
            <person name="Zhou J."/>
            <person name="Xu C."/>
            <person name="Bowers J.E."/>
            <person name="Van der Hulst R."/>
            <person name="Ayyampalayam S."/>
            <person name="Mercati F."/>
            <person name="Riccardi P."/>
            <person name="McKain M.R."/>
            <person name="Kakrana A."/>
            <person name="Tang H."/>
            <person name="Ray J."/>
            <person name="Groenendijk J."/>
            <person name="Arikit S."/>
            <person name="Mathioni S.M."/>
            <person name="Nakano M."/>
            <person name="Shan H."/>
            <person name="Telgmann-Rauber A."/>
            <person name="Kanno A."/>
            <person name="Yue Z."/>
            <person name="Chen H."/>
            <person name="Li W."/>
            <person name="Chen Y."/>
            <person name="Xu X."/>
            <person name="Zhang Y."/>
            <person name="Luo S."/>
            <person name="Chen H."/>
            <person name="Gao J."/>
            <person name="Mao Z."/>
            <person name="Pires J.C."/>
            <person name="Luo M."/>
            <person name="Kudrna D."/>
            <person name="Wing R.A."/>
            <person name="Meyers B.C."/>
            <person name="Yi K."/>
            <person name="Kong H."/>
            <person name="Lavrijsen P."/>
            <person name="Sunseri F."/>
            <person name="Falavigna A."/>
            <person name="Ye Y."/>
            <person name="Leebens-Mack J.H."/>
            <person name="Chen G."/>
        </authorList>
    </citation>
    <scope>NUCLEOTIDE SEQUENCE [LARGE SCALE GENOMIC DNA]</scope>
    <source>
        <strain evidence="2">cv. DH0086</strain>
    </source>
</reference>
<gene>
    <name evidence="1" type="ORF">A4U43_C03F31830</name>
</gene>
<evidence type="ECO:0000313" key="1">
    <source>
        <dbReference type="EMBL" id="ONK76758.1"/>
    </source>
</evidence>
<keyword evidence="2" id="KW-1185">Reference proteome</keyword>
<dbReference type="AlphaFoldDB" id="A0A5P1FEG8"/>
<dbReference type="Gramene" id="ONK76758">
    <property type="protein sequence ID" value="ONK76758"/>
    <property type="gene ID" value="A4U43_C03F31830"/>
</dbReference>
<sequence>MQDPISSRQLSRAAQELTNTLINAGSDIEPPALACSSRTRPVISVHAVKSLRESKQQQDDGSDQGYNSPGIPEVVVLQACSPRVPPVVVVPVHLLGQAREVAVVHVEHHLLTHPVEELRDLPSSSLPSQCSMIPW</sequence>
<dbReference type="Proteomes" id="UP000243459">
    <property type="component" value="Chromosome 3"/>
</dbReference>
<proteinExistence type="predicted"/>
<dbReference type="EMBL" id="CM007383">
    <property type="protein sequence ID" value="ONK76758.1"/>
    <property type="molecule type" value="Genomic_DNA"/>
</dbReference>
<accession>A0A5P1FEG8</accession>
<evidence type="ECO:0000313" key="2">
    <source>
        <dbReference type="Proteomes" id="UP000243459"/>
    </source>
</evidence>